<dbReference type="AlphaFoldDB" id="A0A075WU07"/>
<keyword evidence="7" id="KW-1185">Reference proteome</keyword>
<dbReference type="NCBIfam" id="TIGR02195">
    <property type="entry name" value="heptsyl_trn_II"/>
    <property type="match status" value="1"/>
</dbReference>
<dbReference type="RefSeq" id="WP_000261478.1">
    <property type="nucleotide sequence ID" value="NZ_CP008796.1"/>
</dbReference>
<evidence type="ECO:0000256" key="4">
    <source>
        <dbReference type="ARBA" id="ARBA00044042"/>
    </source>
</evidence>
<dbReference type="PANTHER" id="PTHR30160:SF7">
    <property type="entry name" value="ADP-HEPTOSE--LPS HEPTOSYLTRANSFERASE 2"/>
    <property type="match status" value="1"/>
</dbReference>
<dbReference type="FunFam" id="3.40.50.2000:FF:000023">
    <property type="entry name" value="ADP-heptose--LPS heptosyltransferase II"/>
    <property type="match status" value="1"/>
</dbReference>
<dbReference type="KEGG" id="tcm:HL41_06260"/>
<dbReference type="OrthoDB" id="9797795at2"/>
<dbReference type="STRING" id="289377.HL41_06260"/>
<accession>A0A075WU07</accession>
<proteinExistence type="inferred from homology"/>
<dbReference type="SUPFAM" id="SSF53756">
    <property type="entry name" value="UDP-Glycosyltransferase/glycogen phosphorylase"/>
    <property type="match status" value="1"/>
</dbReference>
<evidence type="ECO:0000256" key="3">
    <source>
        <dbReference type="ARBA" id="ARBA00043995"/>
    </source>
</evidence>
<dbReference type="InterPro" id="IPR002201">
    <property type="entry name" value="Glyco_trans_9"/>
</dbReference>
<dbReference type="Proteomes" id="UP000028481">
    <property type="component" value="Chromosome"/>
</dbReference>
<dbReference type="PANTHER" id="PTHR30160">
    <property type="entry name" value="TETRAACYLDISACCHARIDE 4'-KINASE-RELATED"/>
    <property type="match status" value="1"/>
</dbReference>
<protein>
    <recommendedName>
        <fullName evidence="4">lipopolysaccharide heptosyltransferase II</fullName>
        <ecNumber evidence="4">2.4.99.24</ecNumber>
    </recommendedName>
</protein>
<dbReference type="HOGENOM" id="CLU_038371_7_0_0"/>
<organism evidence="6 7">
    <name type="scientific">Thermodesulfobacterium commune DSM 2178</name>
    <dbReference type="NCBI Taxonomy" id="289377"/>
    <lineage>
        <taxon>Bacteria</taxon>
        <taxon>Pseudomonadati</taxon>
        <taxon>Thermodesulfobacteriota</taxon>
        <taxon>Thermodesulfobacteria</taxon>
        <taxon>Thermodesulfobacteriales</taxon>
        <taxon>Thermodesulfobacteriaceae</taxon>
        <taxon>Thermodesulfobacterium</taxon>
    </lineage>
</organism>
<dbReference type="InterPro" id="IPR011910">
    <property type="entry name" value="RfaF"/>
</dbReference>
<dbReference type="InterPro" id="IPR051199">
    <property type="entry name" value="LPS_LOS_Heptosyltrfase"/>
</dbReference>
<evidence type="ECO:0000256" key="1">
    <source>
        <dbReference type="ARBA" id="ARBA00022676"/>
    </source>
</evidence>
<dbReference type="PaxDb" id="289377-HL41_06260"/>
<comment type="similarity">
    <text evidence="3">Belongs to the glycosyltransferase 9 family.</text>
</comment>
<dbReference type="EC" id="2.4.99.24" evidence="4"/>
<dbReference type="Gene3D" id="3.40.50.2000">
    <property type="entry name" value="Glycogen Phosphorylase B"/>
    <property type="match status" value="2"/>
</dbReference>
<gene>
    <name evidence="6" type="ORF">HL41_06260</name>
</gene>
<evidence type="ECO:0000313" key="7">
    <source>
        <dbReference type="Proteomes" id="UP000028481"/>
    </source>
</evidence>
<reference evidence="6 7" key="1">
    <citation type="journal article" date="2015" name="Genome Announc.">
        <title>Genome Sequence of a Sulfate-Reducing Thermophilic Bacterium, Thermodesulfobacterium commune DSM 2178T (Phylum Thermodesulfobacteria).</title>
        <authorList>
            <person name="Bhatnagar S."/>
            <person name="Badger J.H."/>
            <person name="Madupu R."/>
            <person name="Khouri H.M."/>
            <person name="O'Connor E.M."/>
            <person name="Robb F.T."/>
            <person name="Ward N.L."/>
            <person name="Eisen J.A."/>
        </authorList>
    </citation>
    <scope>NUCLEOTIDE SEQUENCE [LARGE SCALE GENOMIC DNA]</scope>
    <source>
        <strain evidence="6 7">DSM 2178</strain>
    </source>
</reference>
<dbReference type="GO" id="GO:0008713">
    <property type="term" value="F:ADP-heptose-lipopolysaccharide heptosyltransferase activity"/>
    <property type="evidence" value="ECO:0007669"/>
    <property type="project" value="UniProtKB-EC"/>
</dbReference>
<evidence type="ECO:0000256" key="5">
    <source>
        <dbReference type="ARBA" id="ARBA00047503"/>
    </source>
</evidence>
<dbReference type="Pfam" id="PF01075">
    <property type="entry name" value="Glyco_transf_9"/>
    <property type="match status" value="1"/>
</dbReference>
<keyword evidence="1" id="KW-0328">Glycosyltransferase</keyword>
<sequence length="321" mass="36023">MVVRIPNWLGDALMATPVYYNLSQKTKIYLFGPQPLVNLFKFFPNVSLLPYEKGNTSQNLETLKPFKNETGLLLTNSFSSAWLFFRAGLKERWGYAKDLRSFLLTKAIKPPKQKLHQRDYYLYLLKTLGLPCEYKDLVLPLGEEAIEKAKTLLKPTGENPFVILAPGAAYGQAKMWPKEYYKSLASRLVKQGFVVVIAGGEKEKEVGEFIKKDLQGVYNLCGKTDLIAVAGMFVLAKAVVSNDSGLMHLAAALRIPQVAIFGSTDPQKTGPLNPKAIVLHHKIPCNPCFKRTCPYNHYECLRSISVDEVFKALDKIFGIKN</sequence>
<evidence type="ECO:0000256" key="2">
    <source>
        <dbReference type="ARBA" id="ARBA00022679"/>
    </source>
</evidence>
<keyword evidence="2" id="KW-0808">Transferase</keyword>
<dbReference type="EMBL" id="CP008796">
    <property type="protein sequence ID" value="AIH04361.1"/>
    <property type="molecule type" value="Genomic_DNA"/>
</dbReference>
<comment type="catalytic activity">
    <reaction evidence="5">
        <text>an L-alpha-D-Hep-(1-&gt;5)-[alpha-Kdo-(2-&gt;4)]-alpha-Kdo-(2-&gt;6)-lipid A + ADP-L-glycero-beta-D-manno-heptose = an L-alpha-D-Hep-(1-&gt;3)-L-alpha-D-Hep-(1-&gt;5)-[alpha-Kdo-(2-&gt;4)]-alpha-Kdo-(2-&gt;6)-lipid A + ADP + H(+)</text>
        <dbReference type="Rhea" id="RHEA:74071"/>
        <dbReference type="ChEBI" id="CHEBI:15378"/>
        <dbReference type="ChEBI" id="CHEBI:61506"/>
        <dbReference type="ChEBI" id="CHEBI:193068"/>
        <dbReference type="ChEBI" id="CHEBI:193069"/>
        <dbReference type="ChEBI" id="CHEBI:456216"/>
        <dbReference type="EC" id="2.4.99.24"/>
    </reaction>
</comment>
<dbReference type="GO" id="GO:0009244">
    <property type="term" value="P:lipopolysaccharide core region biosynthetic process"/>
    <property type="evidence" value="ECO:0007669"/>
    <property type="project" value="TreeGrafter"/>
</dbReference>
<dbReference type="GO" id="GO:0005829">
    <property type="term" value="C:cytosol"/>
    <property type="evidence" value="ECO:0007669"/>
    <property type="project" value="TreeGrafter"/>
</dbReference>
<name>A0A075WU07_9BACT</name>
<dbReference type="CDD" id="cd03789">
    <property type="entry name" value="GT9_LPS_heptosyltransferase"/>
    <property type="match status" value="1"/>
</dbReference>
<evidence type="ECO:0000313" key="6">
    <source>
        <dbReference type="EMBL" id="AIH04361.1"/>
    </source>
</evidence>
<dbReference type="eggNOG" id="COG0859">
    <property type="taxonomic scope" value="Bacteria"/>
</dbReference>